<dbReference type="EMBL" id="BLKM01000461">
    <property type="protein sequence ID" value="GFG33938.1"/>
    <property type="molecule type" value="Genomic_DNA"/>
</dbReference>
<evidence type="ECO:0000256" key="5">
    <source>
        <dbReference type="PROSITE-ProRule" id="PRU00221"/>
    </source>
</evidence>
<dbReference type="PROSITE" id="PS50294">
    <property type="entry name" value="WD_REPEATS_REGION"/>
    <property type="match status" value="1"/>
</dbReference>
<evidence type="ECO:0000256" key="3">
    <source>
        <dbReference type="ARBA" id="ARBA00022574"/>
    </source>
</evidence>
<dbReference type="GO" id="GO:0034709">
    <property type="term" value="C:methylosome"/>
    <property type="evidence" value="ECO:0007669"/>
    <property type="project" value="TreeGrafter"/>
</dbReference>
<sequence length="402" mass="45058">MSKGTHPSGQVVNQGHKFSLWFFLPGFYGGSVYNLYCMCEIHMESACFEVEPNRNAEAYRNYQPAVLPAHIEKYMDFIEFCEDGYMLLGCSNMTGRFWTGSVWYFLDPDSAPHVDKCLTGIECETGVTDGKFLEDKQKIIIGEDSGVVQVLGLSESADEHTFHFETLNSVCEHDDSVLSVSVFLDRKRAVTGGLDMNIKIWNVESLTSEHTYRPAHLHQVSCVCTHPQDGSSIFASCSLDGMAIIWDTRNAKPAKVAWNSRSQELTSVAWHMSKSDILAVGSNAGDILMIDTRQLKEPLGLACCFTRPIHRLRFAHHQPELLAACADDSKVKVLDCTASALNVIYEDDRHNDFVRGLAWNSRNDSLYSCGWDKQVLAHKLVRSPNKMEVNGIIEVDGDQEQK</sequence>
<dbReference type="AlphaFoldDB" id="A0A6L2PTI9"/>
<keyword evidence="2" id="KW-0963">Cytoplasm</keyword>
<protein>
    <submittedName>
        <fullName evidence="6">Uncharacterized protein</fullName>
    </submittedName>
</protein>
<dbReference type="InterPro" id="IPR036322">
    <property type="entry name" value="WD40_repeat_dom_sf"/>
</dbReference>
<dbReference type="Gene3D" id="2.130.10.10">
    <property type="entry name" value="YVTN repeat-like/Quinoprotein amine dehydrogenase"/>
    <property type="match status" value="1"/>
</dbReference>
<feature type="repeat" description="WD" evidence="5">
    <location>
        <begin position="170"/>
        <end position="211"/>
    </location>
</feature>
<feature type="repeat" description="WD" evidence="5">
    <location>
        <begin position="213"/>
        <end position="256"/>
    </location>
</feature>
<dbReference type="GO" id="GO:0007309">
    <property type="term" value="P:oocyte axis specification"/>
    <property type="evidence" value="ECO:0007669"/>
    <property type="project" value="TreeGrafter"/>
</dbReference>
<dbReference type="SUPFAM" id="SSF50978">
    <property type="entry name" value="WD40 repeat-like"/>
    <property type="match status" value="1"/>
</dbReference>
<evidence type="ECO:0000256" key="1">
    <source>
        <dbReference type="ARBA" id="ARBA00004496"/>
    </source>
</evidence>
<evidence type="ECO:0000256" key="4">
    <source>
        <dbReference type="ARBA" id="ARBA00022737"/>
    </source>
</evidence>
<evidence type="ECO:0000313" key="7">
    <source>
        <dbReference type="Proteomes" id="UP000502823"/>
    </source>
</evidence>
<evidence type="ECO:0000313" key="6">
    <source>
        <dbReference type="EMBL" id="GFG33938.1"/>
    </source>
</evidence>
<dbReference type="Pfam" id="PF00400">
    <property type="entry name" value="WD40"/>
    <property type="match status" value="3"/>
</dbReference>
<proteinExistence type="predicted"/>
<dbReference type="InParanoid" id="A0A6L2PTI9"/>
<dbReference type="SMART" id="SM00320">
    <property type="entry name" value="WD40"/>
    <property type="match status" value="5"/>
</dbReference>
<keyword evidence="4" id="KW-0677">Repeat</keyword>
<keyword evidence="3 5" id="KW-0853">WD repeat</keyword>
<comment type="subcellular location">
    <subcellularLocation>
        <location evidence="1">Cytoplasm</location>
    </subcellularLocation>
</comment>
<dbReference type="Proteomes" id="UP000502823">
    <property type="component" value="Unassembled WGS sequence"/>
</dbReference>
<name>A0A6L2PTI9_COPFO</name>
<dbReference type="PROSITE" id="PS00678">
    <property type="entry name" value="WD_REPEATS_1"/>
    <property type="match status" value="1"/>
</dbReference>
<dbReference type="InterPro" id="IPR015943">
    <property type="entry name" value="WD40/YVTN_repeat-like_dom_sf"/>
</dbReference>
<reference evidence="7" key="1">
    <citation type="submission" date="2020-01" db="EMBL/GenBank/DDBJ databases">
        <title>Draft genome sequence of the Termite Coptotermes fromosanus.</title>
        <authorList>
            <person name="Itakura S."/>
            <person name="Yosikawa Y."/>
            <person name="Umezawa K."/>
        </authorList>
    </citation>
    <scope>NUCLEOTIDE SEQUENCE [LARGE SCALE GENOMIC DNA]</scope>
</reference>
<dbReference type="InterPro" id="IPR052139">
    <property type="entry name" value="Methylosome_Comp_WDR77"/>
</dbReference>
<dbReference type="OrthoDB" id="10260946at2759"/>
<gene>
    <name evidence="6" type="ORF">Cfor_00368</name>
</gene>
<evidence type="ECO:0000256" key="2">
    <source>
        <dbReference type="ARBA" id="ARBA00022490"/>
    </source>
</evidence>
<dbReference type="PANTHER" id="PTHR46853">
    <property type="entry name" value="METHYLOSOME PROTEIN 50"/>
    <property type="match status" value="1"/>
</dbReference>
<keyword evidence="7" id="KW-1185">Reference proteome</keyword>
<dbReference type="PANTHER" id="PTHR46853:SF1">
    <property type="entry name" value="METHYLOSOME PROTEIN 50"/>
    <property type="match status" value="1"/>
</dbReference>
<organism evidence="6 7">
    <name type="scientific">Coptotermes formosanus</name>
    <name type="common">Formosan subterranean termite</name>
    <dbReference type="NCBI Taxonomy" id="36987"/>
    <lineage>
        <taxon>Eukaryota</taxon>
        <taxon>Metazoa</taxon>
        <taxon>Ecdysozoa</taxon>
        <taxon>Arthropoda</taxon>
        <taxon>Hexapoda</taxon>
        <taxon>Insecta</taxon>
        <taxon>Pterygota</taxon>
        <taxon>Neoptera</taxon>
        <taxon>Polyneoptera</taxon>
        <taxon>Dictyoptera</taxon>
        <taxon>Blattodea</taxon>
        <taxon>Blattoidea</taxon>
        <taxon>Termitoidae</taxon>
        <taxon>Rhinotermitidae</taxon>
        <taxon>Coptotermes</taxon>
    </lineage>
</organism>
<accession>A0A6L2PTI9</accession>
<dbReference type="InterPro" id="IPR019775">
    <property type="entry name" value="WD40_repeat_CS"/>
</dbReference>
<comment type="caution">
    <text evidence="6">The sequence shown here is derived from an EMBL/GenBank/DDBJ whole genome shotgun (WGS) entry which is preliminary data.</text>
</comment>
<dbReference type="PROSITE" id="PS50082">
    <property type="entry name" value="WD_REPEATS_2"/>
    <property type="match status" value="2"/>
</dbReference>
<dbReference type="InterPro" id="IPR001680">
    <property type="entry name" value="WD40_rpt"/>
</dbReference>